<dbReference type="AlphaFoldDB" id="A0A853CZC5"/>
<dbReference type="SUPFAM" id="SSF53850">
    <property type="entry name" value="Periplasmic binding protein-like II"/>
    <property type="match status" value="1"/>
</dbReference>
<dbReference type="Proteomes" id="UP000578352">
    <property type="component" value="Unassembled WGS sequence"/>
</dbReference>
<keyword evidence="3" id="KW-0813">Transport</keyword>
<comment type="subcellular location">
    <subcellularLocation>
        <location evidence="1">Cell envelope</location>
    </subcellularLocation>
</comment>
<name>A0A853CZC5_9MICO</name>
<dbReference type="GO" id="GO:0030313">
    <property type="term" value="C:cell envelope"/>
    <property type="evidence" value="ECO:0007669"/>
    <property type="project" value="UniProtKB-SubCell"/>
</dbReference>
<dbReference type="PANTHER" id="PTHR43649:SF28">
    <property type="entry name" value="BINDING PROTEIN COMPONENT OF ABC SUGAR TRANSPORTER-RELATED"/>
    <property type="match status" value="1"/>
</dbReference>
<dbReference type="PROSITE" id="PS51257">
    <property type="entry name" value="PROKAR_LIPOPROTEIN"/>
    <property type="match status" value="1"/>
</dbReference>
<dbReference type="InterPro" id="IPR050490">
    <property type="entry name" value="Bact_solute-bd_prot1"/>
</dbReference>
<sequence length="450" mass="47322">MKYNLSSSGRRRLRASAVIASLAIAGVALAGCSASGNATQAAPAAPSKLSGTVSLWHYWTDREAKAVQSLVDDFEKANPGVKVVVHPAQDDGKLTQVIASGSNTVDVAWLATPLQLGTLCPSGGFKDLGPYLTRDKVSLSQFSAVPRANSSYKGVQCSLPSVADSYGLYYNSALAAAAGITSPPKTLSELESDALKMTTYNPDGSIKTLGFNPLMGFYQNKPEAYAPIAGATWGTSTKSELDTKNWADLMSWQKAFVDKIGYAKLKAFTSGLGDEFSANNAFQTGQVGMMMDGEWRVAFIRDQTPNLQYQTAPFPVLDGHSDLYGGGYSVANVLGIAKNSQHTELAWALLKYLTTNDAGLVKLANSVANIPPTTAAIHGTYSLPSQFNTFLTIAGNRNVGTPPNTAIGHGPQDTLLTAWQAYQSGGAADPSKVLKDADTSINGSLGLSAG</sequence>
<dbReference type="Pfam" id="PF01547">
    <property type="entry name" value="SBP_bac_1"/>
    <property type="match status" value="1"/>
</dbReference>
<dbReference type="InterPro" id="IPR006059">
    <property type="entry name" value="SBP"/>
</dbReference>
<gene>
    <name evidence="8" type="ORF">HNR13_004224</name>
</gene>
<feature type="chain" id="PRO_5038853708" description="Probable sugar-binding periplasmic protein" evidence="7">
    <location>
        <begin position="31"/>
        <end position="450"/>
    </location>
</feature>
<dbReference type="RefSeq" id="WP_179608906.1">
    <property type="nucleotide sequence ID" value="NZ_BAABEH010000001.1"/>
</dbReference>
<protein>
    <recommendedName>
        <fullName evidence="6">Probable sugar-binding periplasmic protein</fullName>
    </recommendedName>
</protein>
<keyword evidence="8" id="KW-0762">Sugar transport</keyword>
<evidence type="ECO:0000256" key="2">
    <source>
        <dbReference type="ARBA" id="ARBA00008520"/>
    </source>
</evidence>
<evidence type="ECO:0000256" key="6">
    <source>
        <dbReference type="ARBA" id="ARBA00049753"/>
    </source>
</evidence>
<evidence type="ECO:0000256" key="4">
    <source>
        <dbReference type="ARBA" id="ARBA00022729"/>
    </source>
</evidence>
<evidence type="ECO:0000256" key="3">
    <source>
        <dbReference type="ARBA" id="ARBA00022448"/>
    </source>
</evidence>
<comment type="similarity">
    <text evidence="2">Belongs to the bacterial solute-binding protein 1 family.</text>
</comment>
<feature type="signal peptide" evidence="7">
    <location>
        <begin position="1"/>
        <end position="30"/>
    </location>
</feature>
<comment type="function">
    <text evidence="5">Part of a binding-protein-dependent transport system for a sugar.</text>
</comment>
<evidence type="ECO:0000256" key="7">
    <source>
        <dbReference type="SAM" id="SignalP"/>
    </source>
</evidence>
<evidence type="ECO:0000313" key="8">
    <source>
        <dbReference type="EMBL" id="NYJ25937.1"/>
    </source>
</evidence>
<organism evidence="8 9">
    <name type="scientific">Leifsonia shinshuensis</name>
    <dbReference type="NCBI Taxonomy" id="150026"/>
    <lineage>
        <taxon>Bacteria</taxon>
        <taxon>Bacillati</taxon>
        <taxon>Actinomycetota</taxon>
        <taxon>Actinomycetes</taxon>
        <taxon>Micrococcales</taxon>
        <taxon>Microbacteriaceae</taxon>
        <taxon>Leifsonia</taxon>
    </lineage>
</organism>
<evidence type="ECO:0000256" key="1">
    <source>
        <dbReference type="ARBA" id="ARBA00004196"/>
    </source>
</evidence>
<proteinExistence type="inferred from homology"/>
<dbReference type="PANTHER" id="PTHR43649">
    <property type="entry name" value="ARABINOSE-BINDING PROTEIN-RELATED"/>
    <property type="match status" value="1"/>
</dbReference>
<evidence type="ECO:0000313" key="9">
    <source>
        <dbReference type="Proteomes" id="UP000578352"/>
    </source>
</evidence>
<dbReference type="EMBL" id="JACCFL010000001">
    <property type="protein sequence ID" value="NYJ25937.1"/>
    <property type="molecule type" value="Genomic_DNA"/>
</dbReference>
<keyword evidence="4 7" id="KW-0732">Signal</keyword>
<evidence type="ECO:0000256" key="5">
    <source>
        <dbReference type="ARBA" id="ARBA00049629"/>
    </source>
</evidence>
<reference evidence="8 9" key="1">
    <citation type="submission" date="2020-07" db="EMBL/GenBank/DDBJ databases">
        <title>Sequencing the genomes of 1000 actinobacteria strains.</title>
        <authorList>
            <person name="Klenk H.-P."/>
        </authorList>
    </citation>
    <scope>NUCLEOTIDE SEQUENCE [LARGE SCALE GENOMIC DNA]</scope>
    <source>
        <strain evidence="8 9">DSM 15165</strain>
    </source>
</reference>
<accession>A0A853CZC5</accession>
<comment type="caution">
    <text evidence="8">The sequence shown here is derived from an EMBL/GenBank/DDBJ whole genome shotgun (WGS) entry which is preliminary data.</text>
</comment>
<dbReference type="Gene3D" id="3.40.190.10">
    <property type="entry name" value="Periplasmic binding protein-like II"/>
    <property type="match status" value="2"/>
</dbReference>